<keyword evidence="1" id="KW-0472">Membrane</keyword>
<organism evidence="2 3">
    <name type="scientific">Aphis glycines</name>
    <name type="common">Soybean aphid</name>
    <dbReference type="NCBI Taxonomy" id="307491"/>
    <lineage>
        <taxon>Eukaryota</taxon>
        <taxon>Metazoa</taxon>
        <taxon>Ecdysozoa</taxon>
        <taxon>Arthropoda</taxon>
        <taxon>Hexapoda</taxon>
        <taxon>Insecta</taxon>
        <taxon>Pterygota</taxon>
        <taxon>Neoptera</taxon>
        <taxon>Paraneoptera</taxon>
        <taxon>Hemiptera</taxon>
        <taxon>Sternorrhyncha</taxon>
        <taxon>Aphidomorpha</taxon>
        <taxon>Aphidoidea</taxon>
        <taxon>Aphididae</taxon>
        <taxon>Aphidini</taxon>
        <taxon>Aphis</taxon>
        <taxon>Aphis</taxon>
    </lineage>
</organism>
<keyword evidence="1" id="KW-0812">Transmembrane</keyword>
<dbReference type="EMBL" id="VYZN01000054">
    <property type="protein sequence ID" value="KAE9526995.1"/>
    <property type="molecule type" value="Genomic_DNA"/>
</dbReference>
<proteinExistence type="predicted"/>
<evidence type="ECO:0000256" key="1">
    <source>
        <dbReference type="SAM" id="Phobius"/>
    </source>
</evidence>
<gene>
    <name evidence="2" type="ORF">AGLY_013643</name>
</gene>
<evidence type="ECO:0000313" key="2">
    <source>
        <dbReference type="EMBL" id="KAE9526995.1"/>
    </source>
</evidence>
<accession>A0A6G0T920</accession>
<feature type="transmembrane region" description="Helical" evidence="1">
    <location>
        <begin position="69"/>
        <end position="89"/>
    </location>
</feature>
<keyword evidence="1" id="KW-1133">Transmembrane helix</keyword>
<keyword evidence="3" id="KW-1185">Reference proteome</keyword>
<sequence length="238" mass="27507">MFPIASVRNAHGLRLDANVCSVKIRKHLKARLSSSKFPIVPSIVYYIVYIGNISDGQILENIDTQTKRWIMTFAVLANALSFLRCLVLVNRPRCREEKHHETLDLRMKHTTLISLLSNSQRCFPLIVLPIDIKFFNTYGKVDFDLWLICSVVLPRFSDIPELLLSYYYLEKNSSSSINNISTRDRKLVKAFEYPTVRDFRCRKLGTSVIINQPSTAVCYLFRLPRYFPKLVIVLGVET</sequence>
<reference evidence="2 3" key="1">
    <citation type="submission" date="2019-08" db="EMBL/GenBank/DDBJ databases">
        <title>The genome of the soybean aphid Biotype 1, its phylome, world population structure and adaptation to the North American continent.</title>
        <authorList>
            <person name="Giordano R."/>
            <person name="Donthu R.K."/>
            <person name="Hernandez A.G."/>
            <person name="Wright C.L."/>
            <person name="Zimin A.V."/>
        </authorList>
    </citation>
    <scope>NUCLEOTIDE SEQUENCE [LARGE SCALE GENOMIC DNA]</scope>
    <source>
        <tissue evidence="2">Whole aphids</tissue>
    </source>
</reference>
<feature type="transmembrane region" description="Helical" evidence="1">
    <location>
        <begin position="32"/>
        <end position="49"/>
    </location>
</feature>
<comment type="caution">
    <text evidence="2">The sequence shown here is derived from an EMBL/GenBank/DDBJ whole genome shotgun (WGS) entry which is preliminary data.</text>
</comment>
<protein>
    <submittedName>
        <fullName evidence="2">Uncharacterized protein</fullName>
    </submittedName>
</protein>
<name>A0A6G0T920_APHGL</name>
<evidence type="ECO:0000313" key="3">
    <source>
        <dbReference type="Proteomes" id="UP000475862"/>
    </source>
</evidence>
<dbReference type="Proteomes" id="UP000475862">
    <property type="component" value="Unassembled WGS sequence"/>
</dbReference>
<dbReference type="AlphaFoldDB" id="A0A6G0T920"/>